<feature type="transmembrane region" description="Helical" evidence="2">
    <location>
        <begin position="133"/>
        <end position="152"/>
    </location>
</feature>
<dbReference type="AlphaFoldDB" id="A0A417Y481"/>
<comment type="caution">
    <text evidence="4">The sequence shown here is derived from an EMBL/GenBank/DDBJ whole genome shotgun (WGS) entry which is preliminary data.</text>
</comment>
<comment type="similarity">
    <text evidence="1">Belongs to the adenylyl cyclase class-3 family.</text>
</comment>
<evidence type="ECO:0000256" key="2">
    <source>
        <dbReference type="SAM" id="Phobius"/>
    </source>
</evidence>
<dbReference type="PANTHER" id="PTHR43081:SF1">
    <property type="entry name" value="ADENYLATE CYCLASE, TERMINAL-DIFFERENTIATION SPECIFIC"/>
    <property type="match status" value="1"/>
</dbReference>
<keyword evidence="5" id="KW-1185">Reference proteome</keyword>
<dbReference type="InterPro" id="IPR029787">
    <property type="entry name" value="Nucleotide_cyclase"/>
</dbReference>
<dbReference type="SUPFAM" id="SSF55781">
    <property type="entry name" value="GAF domain-like"/>
    <property type="match status" value="1"/>
</dbReference>
<dbReference type="InterPro" id="IPR029016">
    <property type="entry name" value="GAF-like_dom_sf"/>
</dbReference>
<dbReference type="GO" id="GO:0004016">
    <property type="term" value="F:adenylate cyclase activity"/>
    <property type="evidence" value="ECO:0007669"/>
    <property type="project" value="UniProtKB-ARBA"/>
</dbReference>
<feature type="transmembrane region" description="Helical" evidence="2">
    <location>
        <begin position="172"/>
        <end position="190"/>
    </location>
</feature>
<dbReference type="SUPFAM" id="SSF55073">
    <property type="entry name" value="Nucleotide cyclase"/>
    <property type="match status" value="1"/>
</dbReference>
<evidence type="ECO:0000313" key="4">
    <source>
        <dbReference type="EMBL" id="RHW27386.1"/>
    </source>
</evidence>
<feature type="transmembrane region" description="Helical" evidence="2">
    <location>
        <begin position="230"/>
        <end position="249"/>
    </location>
</feature>
<feature type="transmembrane region" description="Helical" evidence="2">
    <location>
        <begin position="34"/>
        <end position="54"/>
    </location>
</feature>
<protein>
    <submittedName>
        <fullName evidence="4">Adenylate/guanylate cyclase domain-containing protein</fullName>
    </submittedName>
</protein>
<accession>A0A417Y481</accession>
<proteinExistence type="inferred from homology"/>
<dbReference type="PANTHER" id="PTHR43081">
    <property type="entry name" value="ADENYLATE CYCLASE, TERMINAL-DIFFERENTIATION SPECIFIC-RELATED"/>
    <property type="match status" value="1"/>
</dbReference>
<dbReference type="CDD" id="cd07302">
    <property type="entry name" value="CHD"/>
    <property type="match status" value="1"/>
</dbReference>
<feature type="transmembrane region" description="Helical" evidence="2">
    <location>
        <begin position="66"/>
        <end position="86"/>
    </location>
</feature>
<reference evidence="4 5" key="1">
    <citation type="submission" date="2018-09" db="EMBL/GenBank/DDBJ databases">
        <title>Genome sequencing of Nocardioides immobilis CCTCC AB 2017083 for comparison to Nocardioides silvaticus.</title>
        <authorList>
            <person name="Li C."/>
            <person name="Wang G."/>
        </authorList>
    </citation>
    <scope>NUCLEOTIDE SEQUENCE [LARGE SCALE GENOMIC DNA]</scope>
    <source>
        <strain evidence="4 5">CCTCC AB 2017083</strain>
    </source>
</reference>
<dbReference type="PROSITE" id="PS50125">
    <property type="entry name" value="GUANYLATE_CYCLASE_2"/>
    <property type="match status" value="1"/>
</dbReference>
<dbReference type="Gene3D" id="3.30.450.40">
    <property type="match status" value="1"/>
</dbReference>
<dbReference type="Gene3D" id="3.30.70.1230">
    <property type="entry name" value="Nucleotide cyclase"/>
    <property type="match status" value="1"/>
</dbReference>
<feature type="domain" description="Guanylate cyclase" evidence="3">
    <location>
        <begin position="489"/>
        <end position="617"/>
    </location>
</feature>
<dbReference type="Pfam" id="PF00211">
    <property type="entry name" value="Guanylate_cyc"/>
    <property type="match status" value="1"/>
</dbReference>
<gene>
    <name evidence="4" type="ORF">D0Z08_09565</name>
</gene>
<dbReference type="GO" id="GO:0009190">
    <property type="term" value="P:cyclic nucleotide biosynthetic process"/>
    <property type="evidence" value="ECO:0007669"/>
    <property type="project" value="InterPro"/>
</dbReference>
<feature type="transmembrane region" description="Helical" evidence="2">
    <location>
        <begin position="98"/>
        <end position="121"/>
    </location>
</feature>
<dbReference type="Proteomes" id="UP000283644">
    <property type="component" value="Unassembled WGS sequence"/>
</dbReference>
<dbReference type="EMBL" id="QXGH01000013">
    <property type="protein sequence ID" value="RHW27386.1"/>
    <property type="molecule type" value="Genomic_DNA"/>
</dbReference>
<evidence type="ECO:0000313" key="5">
    <source>
        <dbReference type="Proteomes" id="UP000283644"/>
    </source>
</evidence>
<evidence type="ECO:0000259" key="3">
    <source>
        <dbReference type="PROSITE" id="PS50125"/>
    </source>
</evidence>
<dbReference type="InterPro" id="IPR050697">
    <property type="entry name" value="Adenylyl/Guanylyl_Cyclase_3/4"/>
</dbReference>
<feature type="transmembrane region" description="Helical" evidence="2">
    <location>
        <begin position="197"/>
        <end position="218"/>
    </location>
</feature>
<keyword evidence="2" id="KW-0472">Membrane</keyword>
<evidence type="ECO:0000256" key="1">
    <source>
        <dbReference type="ARBA" id="ARBA00005381"/>
    </source>
</evidence>
<keyword evidence="2" id="KW-1133">Transmembrane helix</keyword>
<dbReference type="SMART" id="SM00044">
    <property type="entry name" value="CYCc"/>
    <property type="match status" value="1"/>
</dbReference>
<dbReference type="InterPro" id="IPR001054">
    <property type="entry name" value="A/G_cyclase"/>
</dbReference>
<organism evidence="4 5">
    <name type="scientific">Nocardioides immobilis</name>
    <dbReference type="NCBI Taxonomy" id="2049295"/>
    <lineage>
        <taxon>Bacteria</taxon>
        <taxon>Bacillati</taxon>
        <taxon>Actinomycetota</taxon>
        <taxon>Actinomycetes</taxon>
        <taxon>Propionibacteriales</taxon>
        <taxon>Nocardioidaceae</taxon>
        <taxon>Nocardioides</taxon>
    </lineage>
</organism>
<sequence>MRPALWVLHLALPMLALWLLIGRPSSDVRWEHHHAHFGLVVATAVVNVGLGLLIIRAASRRHDARLFLVALGFLVAAGFLGLHALATPGVFLEKNAGFQVATPVGLFLAAVLAAASSIEYGDKSAATLFRLRVPLLGLAGAVLLGWAVWSLGGFAPLDRPITPEESEGPLLVTAYAGAALYGGAAIRYYLVYRRRPAVMLISIITAFVILAEAMFSVAYGRSWRASWWEWHVLMTVAFAYVAYSAYVQYRREGSPLGLFHGVALSRTVEQIRQDHAAALDELATAMRRHAEGQQDRELARVAAGIAKRFDLTERQLEVLERGADALALEQTQRRRLGALVRVGRQAMVISKEDDLLTRAMAICAEAFAPDRLALRLVSEVDLDEPLAGAALRSLEAAEGDEGRRYVVPLDVKGHAAGILEATRDHGAFSESDRSLLRSLASQLSIVLENARLYHQLDGLFRTYMSPDVATALLADPDQAGLGGSEREVSVLMADLRGFTPFAEMSTPEQVVAMLNAYYGAIVPVILDEGGTLVQFVGDAVMAVFNAPTRQPDHARRAARAGLRMQEATAQVAAGRAEWPRFRVGVNSGPALVGNVGSVEFRNFACIGDTTNLAARLEGLAEPGQVVIGPTTRLLLDELADVTSLGPVTVKGKRDPLEAFVLRRLRS</sequence>
<keyword evidence="2" id="KW-0812">Transmembrane</keyword>
<name>A0A417Y481_9ACTN</name>
<dbReference type="GO" id="GO:0035556">
    <property type="term" value="P:intracellular signal transduction"/>
    <property type="evidence" value="ECO:0007669"/>
    <property type="project" value="InterPro"/>
</dbReference>